<dbReference type="InterPro" id="IPR004358">
    <property type="entry name" value="Sig_transdc_His_kin-like_C"/>
</dbReference>
<evidence type="ECO:0000313" key="19">
    <source>
        <dbReference type="Proteomes" id="UP000037848"/>
    </source>
</evidence>
<dbReference type="SMART" id="SM00304">
    <property type="entry name" value="HAMP"/>
    <property type="match status" value="1"/>
</dbReference>
<dbReference type="Gene3D" id="1.10.287.130">
    <property type="match status" value="1"/>
</dbReference>
<evidence type="ECO:0000256" key="15">
    <source>
        <dbReference type="SAM" id="Phobius"/>
    </source>
</evidence>
<dbReference type="CDD" id="cd00082">
    <property type="entry name" value="HisKA"/>
    <property type="match status" value="1"/>
</dbReference>
<dbReference type="PRINTS" id="PR00344">
    <property type="entry name" value="BCTRLSENSOR"/>
</dbReference>
<accession>A0A0N0LWD0</accession>
<keyword evidence="4" id="KW-1003">Cell membrane</keyword>
<dbReference type="Pfam" id="PF02518">
    <property type="entry name" value="HATPase_c"/>
    <property type="match status" value="1"/>
</dbReference>
<evidence type="ECO:0000256" key="2">
    <source>
        <dbReference type="ARBA" id="ARBA00004429"/>
    </source>
</evidence>
<evidence type="ECO:0000256" key="4">
    <source>
        <dbReference type="ARBA" id="ARBA00022475"/>
    </source>
</evidence>
<dbReference type="AlphaFoldDB" id="A0A0N0LWD0"/>
<dbReference type="Pfam" id="PF00512">
    <property type="entry name" value="HisKA"/>
    <property type="match status" value="1"/>
</dbReference>
<dbReference type="PROSITE" id="PS50885">
    <property type="entry name" value="HAMP"/>
    <property type="match status" value="1"/>
</dbReference>
<dbReference type="PANTHER" id="PTHR44936:SF5">
    <property type="entry name" value="SENSOR HISTIDINE KINASE ENVZ"/>
    <property type="match status" value="1"/>
</dbReference>
<dbReference type="OrthoDB" id="9804645at2"/>
<keyword evidence="7" id="KW-0808">Transferase</keyword>
<keyword evidence="19" id="KW-1185">Reference proteome</keyword>
<dbReference type="PROSITE" id="PS50109">
    <property type="entry name" value="HIS_KIN"/>
    <property type="match status" value="1"/>
</dbReference>
<gene>
    <name evidence="18" type="ORF">ADS77_17595</name>
</gene>
<dbReference type="InterPro" id="IPR036097">
    <property type="entry name" value="HisK_dim/P_sf"/>
</dbReference>
<dbReference type="PANTHER" id="PTHR44936">
    <property type="entry name" value="SENSOR PROTEIN CREC"/>
    <property type="match status" value="1"/>
</dbReference>
<dbReference type="SUPFAM" id="SSF55874">
    <property type="entry name" value="ATPase domain of HSP90 chaperone/DNA topoisomerase II/histidine kinase"/>
    <property type="match status" value="1"/>
</dbReference>
<reference evidence="18 19" key="1">
    <citation type="submission" date="2015-08" db="EMBL/GenBank/DDBJ databases">
        <title>Draft Genome Sequence of Pseudoalteromonas porphyrae UCD-SED14.</title>
        <authorList>
            <person name="Coil D.A."/>
            <person name="Jospin G."/>
            <person name="Lee R.D."/>
            <person name="Eisen J.A."/>
        </authorList>
    </citation>
    <scope>NUCLEOTIDE SEQUENCE [LARGE SCALE GENOMIC DNA]</scope>
    <source>
        <strain evidence="18 19">UCD-SED14</strain>
    </source>
</reference>
<dbReference type="CDD" id="cd06225">
    <property type="entry name" value="HAMP"/>
    <property type="match status" value="1"/>
</dbReference>
<dbReference type="EC" id="2.7.13.3" evidence="3"/>
<evidence type="ECO:0000256" key="3">
    <source>
        <dbReference type="ARBA" id="ARBA00012438"/>
    </source>
</evidence>
<dbReference type="Pfam" id="PF00672">
    <property type="entry name" value="HAMP"/>
    <property type="match status" value="1"/>
</dbReference>
<dbReference type="SMART" id="SM00387">
    <property type="entry name" value="HATPase_c"/>
    <property type="match status" value="1"/>
</dbReference>
<dbReference type="GO" id="GO:0005524">
    <property type="term" value="F:ATP binding"/>
    <property type="evidence" value="ECO:0007669"/>
    <property type="project" value="UniProtKB-KW"/>
</dbReference>
<feature type="domain" description="Histidine kinase" evidence="16">
    <location>
        <begin position="231"/>
        <end position="433"/>
    </location>
</feature>
<dbReference type="FunFam" id="1.10.287.130:FF:000006">
    <property type="entry name" value="Osmolarity two-component histidine kinase EnvZ"/>
    <property type="match status" value="1"/>
</dbReference>
<evidence type="ECO:0000256" key="14">
    <source>
        <dbReference type="ARBA" id="ARBA00023136"/>
    </source>
</evidence>
<keyword evidence="10 18" id="KW-0418">Kinase</keyword>
<dbReference type="SUPFAM" id="SSF47384">
    <property type="entry name" value="Homodimeric domain of signal transducing histidine kinase"/>
    <property type="match status" value="1"/>
</dbReference>
<dbReference type="Gene3D" id="3.30.565.10">
    <property type="entry name" value="Histidine kinase-like ATPase, C-terminal domain"/>
    <property type="match status" value="1"/>
</dbReference>
<dbReference type="InterPro" id="IPR003594">
    <property type="entry name" value="HATPase_dom"/>
</dbReference>
<comment type="subcellular location">
    <subcellularLocation>
        <location evidence="2">Cell inner membrane</location>
        <topology evidence="2">Multi-pass membrane protein</topology>
    </subcellularLocation>
</comment>
<dbReference type="GO" id="GO:0000155">
    <property type="term" value="F:phosphorelay sensor kinase activity"/>
    <property type="evidence" value="ECO:0007669"/>
    <property type="project" value="InterPro"/>
</dbReference>
<feature type="domain" description="HAMP" evidence="17">
    <location>
        <begin position="171"/>
        <end position="223"/>
    </location>
</feature>
<dbReference type="InterPro" id="IPR036890">
    <property type="entry name" value="HATPase_C_sf"/>
</dbReference>
<dbReference type="NCBIfam" id="NF007004">
    <property type="entry name" value="PRK09467.1"/>
    <property type="match status" value="1"/>
</dbReference>
<evidence type="ECO:0000256" key="8">
    <source>
        <dbReference type="ARBA" id="ARBA00022692"/>
    </source>
</evidence>
<dbReference type="InterPro" id="IPR050980">
    <property type="entry name" value="2C_sensor_his_kinase"/>
</dbReference>
<evidence type="ECO:0000256" key="7">
    <source>
        <dbReference type="ARBA" id="ARBA00022679"/>
    </source>
</evidence>
<dbReference type="InterPro" id="IPR005467">
    <property type="entry name" value="His_kinase_dom"/>
</dbReference>
<evidence type="ECO:0000256" key="11">
    <source>
        <dbReference type="ARBA" id="ARBA00022840"/>
    </source>
</evidence>
<feature type="transmembrane region" description="Helical" evidence="15">
    <location>
        <begin position="151"/>
        <end position="170"/>
    </location>
</feature>
<keyword evidence="8 15" id="KW-0812">Transmembrane</keyword>
<keyword evidence="5" id="KW-0997">Cell inner membrane</keyword>
<organism evidence="18 19">
    <name type="scientific">Pseudoalteromonas porphyrae</name>
    <dbReference type="NCBI Taxonomy" id="187330"/>
    <lineage>
        <taxon>Bacteria</taxon>
        <taxon>Pseudomonadati</taxon>
        <taxon>Pseudomonadota</taxon>
        <taxon>Gammaproteobacteria</taxon>
        <taxon>Alteromonadales</taxon>
        <taxon>Pseudoalteromonadaceae</taxon>
        <taxon>Pseudoalteromonas</taxon>
    </lineage>
</organism>
<keyword evidence="9" id="KW-0547">Nucleotide-binding</keyword>
<evidence type="ECO:0000256" key="6">
    <source>
        <dbReference type="ARBA" id="ARBA00022553"/>
    </source>
</evidence>
<comment type="catalytic activity">
    <reaction evidence="1">
        <text>ATP + protein L-histidine = ADP + protein N-phospho-L-histidine.</text>
        <dbReference type="EC" id="2.7.13.3"/>
    </reaction>
</comment>
<sequence length="440" mass="49503">MSMFPKSAFGQTVFLVAALLLINQVVSYITVSLYVVKPTIEQVNLILAKQIKTVFIDWEDGVEITDEVSEKFFEITGIEVMTQRQAMRSGLGQSREYPMLSRSMSEQLNGSARVRISQTGPLVYWVEAPQAPGYWVKVPLTGFKDNNLEFLTFYLSSIGFLSVLGGWLFARHLNRPLKALQQAAIKVGVGDFSTKLEEHGSTEVIEVTRAFNQMSRGIAALENDRRLLMAGVSHDLRTPLTRIRLATEMMSDEEDYLREGIIYDIEDMNAIIDQFIEYLRHHKREELALEDLNALVSEVVHSEQKHQRNITFTENHSINNVPLSMVAIKRVITNMIENAIRYSDDDIDVETTISRDKKYAMVVVKDHGPGIPESELESVFEPFKQGDTARGSEGSGLGLAIIKRIVDMHGGKVALVNRPEGGLSAEVYLPLKHVTTKEKQ</sequence>
<evidence type="ECO:0000256" key="10">
    <source>
        <dbReference type="ARBA" id="ARBA00022777"/>
    </source>
</evidence>
<dbReference type="EMBL" id="LHPH01000025">
    <property type="protein sequence ID" value="KPH58599.1"/>
    <property type="molecule type" value="Genomic_DNA"/>
</dbReference>
<dbReference type="PATRIC" id="fig|187330.3.peg.2158"/>
<dbReference type="SUPFAM" id="SSF158472">
    <property type="entry name" value="HAMP domain-like"/>
    <property type="match status" value="1"/>
</dbReference>
<dbReference type="InterPro" id="IPR003660">
    <property type="entry name" value="HAMP_dom"/>
</dbReference>
<evidence type="ECO:0000256" key="13">
    <source>
        <dbReference type="ARBA" id="ARBA00023012"/>
    </source>
</evidence>
<comment type="caution">
    <text evidence="18">The sequence shown here is derived from an EMBL/GenBank/DDBJ whole genome shotgun (WGS) entry which is preliminary data.</text>
</comment>
<evidence type="ECO:0000256" key="9">
    <source>
        <dbReference type="ARBA" id="ARBA00022741"/>
    </source>
</evidence>
<keyword evidence="12 15" id="KW-1133">Transmembrane helix</keyword>
<dbReference type="RefSeq" id="WP_054206380.1">
    <property type="nucleotide sequence ID" value="NZ_LHPH01000025.1"/>
</dbReference>
<keyword evidence="11" id="KW-0067">ATP-binding</keyword>
<dbReference type="InterPro" id="IPR003661">
    <property type="entry name" value="HisK_dim/P_dom"/>
</dbReference>
<keyword evidence="13" id="KW-0902">Two-component regulatory system</keyword>
<evidence type="ECO:0000256" key="1">
    <source>
        <dbReference type="ARBA" id="ARBA00000085"/>
    </source>
</evidence>
<evidence type="ECO:0000256" key="5">
    <source>
        <dbReference type="ARBA" id="ARBA00022519"/>
    </source>
</evidence>
<proteinExistence type="predicted"/>
<keyword evidence="14 15" id="KW-0472">Membrane</keyword>
<evidence type="ECO:0000313" key="18">
    <source>
        <dbReference type="EMBL" id="KPH58599.1"/>
    </source>
</evidence>
<dbReference type="Proteomes" id="UP000037848">
    <property type="component" value="Unassembled WGS sequence"/>
</dbReference>
<protein>
    <recommendedName>
        <fullName evidence="3">histidine kinase</fullName>
        <ecNumber evidence="3">2.7.13.3</ecNumber>
    </recommendedName>
</protein>
<evidence type="ECO:0000256" key="12">
    <source>
        <dbReference type="ARBA" id="ARBA00022989"/>
    </source>
</evidence>
<dbReference type="GO" id="GO:0005886">
    <property type="term" value="C:plasma membrane"/>
    <property type="evidence" value="ECO:0007669"/>
    <property type="project" value="UniProtKB-SubCell"/>
</dbReference>
<keyword evidence="6" id="KW-0597">Phosphoprotein</keyword>
<dbReference type="SMART" id="SM00388">
    <property type="entry name" value="HisKA"/>
    <property type="match status" value="1"/>
</dbReference>
<name>A0A0N0LWD0_9GAMM</name>
<evidence type="ECO:0000259" key="17">
    <source>
        <dbReference type="PROSITE" id="PS50885"/>
    </source>
</evidence>
<dbReference type="STRING" id="187330.AMS58_17825"/>
<evidence type="ECO:0000259" key="16">
    <source>
        <dbReference type="PROSITE" id="PS50109"/>
    </source>
</evidence>